<name>A0A210QD43_MIZYE</name>
<accession>A0A210QD43</accession>
<keyword evidence="2" id="KW-1185">Reference proteome</keyword>
<proteinExistence type="predicted"/>
<evidence type="ECO:0000313" key="2">
    <source>
        <dbReference type="Proteomes" id="UP000242188"/>
    </source>
</evidence>
<sequence>MKITSEETPEQKRNKVFLQGGICVDSQQDLCDLSIPHISTPLLIGGYSA</sequence>
<dbReference type="EMBL" id="NEDP02004112">
    <property type="protein sequence ID" value="OWF46645.1"/>
    <property type="molecule type" value="Genomic_DNA"/>
</dbReference>
<comment type="caution">
    <text evidence="1">The sequence shown here is derived from an EMBL/GenBank/DDBJ whole genome shotgun (WGS) entry which is preliminary data.</text>
</comment>
<dbReference type="AlphaFoldDB" id="A0A210QD43"/>
<gene>
    <name evidence="1" type="ORF">KP79_PYT07679</name>
</gene>
<reference evidence="1 2" key="1">
    <citation type="journal article" date="2017" name="Nat. Ecol. Evol.">
        <title>Scallop genome provides insights into evolution of bilaterian karyotype and development.</title>
        <authorList>
            <person name="Wang S."/>
            <person name="Zhang J."/>
            <person name="Jiao W."/>
            <person name="Li J."/>
            <person name="Xun X."/>
            <person name="Sun Y."/>
            <person name="Guo X."/>
            <person name="Huan P."/>
            <person name="Dong B."/>
            <person name="Zhang L."/>
            <person name="Hu X."/>
            <person name="Sun X."/>
            <person name="Wang J."/>
            <person name="Zhao C."/>
            <person name="Wang Y."/>
            <person name="Wang D."/>
            <person name="Huang X."/>
            <person name="Wang R."/>
            <person name="Lv J."/>
            <person name="Li Y."/>
            <person name="Zhang Z."/>
            <person name="Liu B."/>
            <person name="Lu W."/>
            <person name="Hui Y."/>
            <person name="Liang J."/>
            <person name="Zhou Z."/>
            <person name="Hou R."/>
            <person name="Li X."/>
            <person name="Liu Y."/>
            <person name="Li H."/>
            <person name="Ning X."/>
            <person name="Lin Y."/>
            <person name="Zhao L."/>
            <person name="Xing Q."/>
            <person name="Dou J."/>
            <person name="Li Y."/>
            <person name="Mao J."/>
            <person name="Guo H."/>
            <person name="Dou H."/>
            <person name="Li T."/>
            <person name="Mu C."/>
            <person name="Jiang W."/>
            <person name="Fu Q."/>
            <person name="Fu X."/>
            <person name="Miao Y."/>
            <person name="Liu J."/>
            <person name="Yu Q."/>
            <person name="Li R."/>
            <person name="Liao H."/>
            <person name="Li X."/>
            <person name="Kong Y."/>
            <person name="Jiang Z."/>
            <person name="Chourrout D."/>
            <person name="Li R."/>
            <person name="Bao Z."/>
        </authorList>
    </citation>
    <scope>NUCLEOTIDE SEQUENCE [LARGE SCALE GENOMIC DNA]</scope>
    <source>
        <strain evidence="1 2">PY_sf001</strain>
    </source>
</reference>
<organism evidence="1 2">
    <name type="scientific">Mizuhopecten yessoensis</name>
    <name type="common">Japanese scallop</name>
    <name type="synonym">Patinopecten yessoensis</name>
    <dbReference type="NCBI Taxonomy" id="6573"/>
    <lineage>
        <taxon>Eukaryota</taxon>
        <taxon>Metazoa</taxon>
        <taxon>Spiralia</taxon>
        <taxon>Lophotrochozoa</taxon>
        <taxon>Mollusca</taxon>
        <taxon>Bivalvia</taxon>
        <taxon>Autobranchia</taxon>
        <taxon>Pteriomorphia</taxon>
        <taxon>Pectinida</taxon>
        <taxon>Pectinoidea</taxon>
        <taxon>Pectinidae</taxon>
        <taxon>Mizuhopecten</taxon>
    </lineage>
</organism>
<dbReference type="Proteomes" id="UP000242188">
    <property type="component" value="Unassembled WGS sequence"/>
</dbReference>
<protein>
    <submittedName>
        <fullName evidence="1">Uncharacterized protein</fullName>
    </submittedName>
</protein>
<evidence type="ECO:0000313" key="1">
    <source>
        <dbReference type="EMBL" id="OWF46645.1"/>
    </source>
</evidence>